<evidence type="ECO:0000313" key="2">
    <source>
        <dbReference type="Proteomes" id="UP000217277"/>
    </source>
</evidence>
<dbReference type="Proteomes" id="UP000217277">
    <property type="component" value="Chromosome II"/>
</dbReference>
<accession>A0ACA8E1E3</accession>
<keyword evidence="2" id="KW-1185">Reference proteome</keyword>
<proteinExistence type="predicted"/>
<sequence length="45" mass="5018">MAFMLRYRLFMGNNHTSEALPCLKTKHTAANSSAKGQHALVPLFI</sequence>
<evidence type="ECO:0000313" key="1">
    <source>
        <dbReference type="EMBL" id="ATC84091.1"/>
    </source>
</evidence>
<dbReference type="EMBL" id="CP011012">
    <property type="protein sequence ID" value="ATC84091.1"/>
    <property type="molecule type" value="Genomic_DNA"/>
</dbReference>
<organism evidence="1 2">
    <name type="scientific">Pseudoalteromonas agarivorans DSM 14585</name>
    <dbReference type="NCBI Taxonomy" id="1312369"/>
    <lineage>
        <taxon>Bacteria</taxon>
        <taxon>Pseudomonadati</taxon>
        <taxon>Pseudomonadota</taxon>
        <taxon>Gammaproteobacteria</taxon>
        <taxon>Alteromonadales</taxon>
        <taxon>Pseudoalteromonadaceae</taxon>
        <taxon>Pseudoalteromonas</taxon>
    </lineage>
</organism>
<gene>
    <name evidence="1" type="ORF">PAGA_b0123</name>
</gene>
<name>A0ACA8E1E3_9GAMM</name>
<protein>
    <submittedName>
        <fullName evidence="1">Uncharacterized protein</fullName>
    </submittedName>
</protein>
<reference evidence="1" key="1">
    <citation type="submission" date="2015-03" db="EMBL/GenBank/DDBJ databases">
        <authorList>
            <person name="Xie B.-B."/>
            <person name="Rong J.-C."/>
            <person name="Qin Q.-L."/>
            <person name="Zhang Y.-Z."/>
        </authorList>
    </citation>
    <scope>NUCLEOTIDE SEQUENCE</scope>
    <source>
        <strain evidence="1">DSM 14585</strain>
    </source>
</reference>